<keyword evidence="3" id="KW-0812">Transmembrane</keyword>
<dbReference type="EC" id="2.4.1.-" evidence="3"/>
<keyword evidence="5" id="KW-1185">Reference proteome</keyword>
<dbReference type="InterPro" id="IPR002516">
    <property type="entry name" value="Glyco_trans_11"/>
</dbReference>
<dbReference type="PANTHER" id="PTHR11927:SF9">
    <property type="entry name" value="L-FUCOSYLTRANSFERASE"/>
    <property type="match status" value="1"/>
</dbReference>
<accession>A0AAN8GDS0</accession>
<protein>
    <recommendedName>
        <fullName evidence="3">L-Fucosyltransferase</fullName>
        <ecNumber evidence="3">2.4.1.-</ecNumber>
    </recommendedName>
</protein>
<reference evidence="4 5" key="1">
    <citation type="submission" date="2024-01" db="EMBL/GenBank/DDBJ databases">
        <title>The genome of the rayed Mediterranean limpet Patella caerulea (Linnaeus, 1758).</title>
        <authorList>
            <person name="Anh-Thu Weber A."/>
            <person name="Halstead-Nussloch G."/>
        </authorList>
    </citation>
    <scope>NUCLEOTIDE SEQUENCE [LARGE SCALE GENOMIC DNA]</scope>
    <source>
        <strain evidence="4">AATW-2023a</strain>
        <tissue evidence="4">Whole specimen</tissue>
    </source>
</reference>
<evidence type="ECO:0000256" key="1">
    <source>
        <dbReference type="ARBA" id="ARBA00022676"/>
    </source>
</evidence>
<dbReference type="GO" id="GO:0005975">
    <property type="term" value="P:carbohydrate metabolic process"/>
    <property type="evidence" value="ECO:0007669"/>
    <property type="project" value="InterPro"/>
</dbReference>
<dbReference type="AlphaFoldDB" id="A0AAN8GDS0"/>
<keyword evidence="2 3" id="KW-0808">Transferase</keyword>
<evidence type="ECO:0000313" key="5">
    <source>
        <dbReference type="Proteomes" id="UP001347796"/>
    </source>
</evidence>
<keyword evidence="3" id="KW-0325">Glycoprotein</keyword>
<evidence type="ECO:0000256" key="2">
    <source>
        <dbReference type="ARBA" id="ARBA00022679"/>
    </source>
</evidence>
<dbReference type="GO" id="GO:0032580">
    <property type="term" value="C:Golgi cisterna membrane"/>
    <property type="evidence" value="ECO:0007669"/>
    <property type="project" value="UniProtKB-SubCell"/>
</dbReference>
<dbReference type="CDD" id="cd11301">
    <property type="entry name" value="Fut1_Fut2_like"/>
    <property type="match status" value="1"/>
</dbReference>
<comment type="similarity">
    <text evidence="3">Belongs to the glycosyltransferase 11 family.</text>
</comment>
<evidence type="ECO:0000256" key="3">
    <source>
        <dbReference type="RuleBase" id="RU363129"/>
    </source>
</evidence>
<name>A0AAN8GDS0_PATCE</name>
<dbReference type="PANTHER" id="PTHR11927">
    <property type="entry name" value="GALACTOSIDE 2-L-FUCOSYLTRANSFERASE"/>
    <property type="match status" value="1"/>
</dbReference>
<dbReference type="GO" id="GO:0008107">
    <property type="term" value="F:galactoside 2-alpha-L-fucosyltransferase activity"/>
    <property type="evidence" value="ECO:0007669"/>
    <property type="project" value="InterPro"/>
</dbReference>
<dbReference type="EMBL" id="JAZGQO010000015">
    <property type="protein sequence ID" value="KAK6168941.1"/>
    <property type="molecule type" value="Genomic_DNA"/>
</dbReference>
<dbReference type="Proteomes" id="UP001347796">
    <property type="component" value="Unassembled WGS sequence"/>
</dbReference>
<sequence length="261" mass="30269">MFQYASIYSVGRINGLRLVMSSSFNLRNIFANLVESTNSFRPCLYYTKLFERDPYQFESAITSLPNDTDYLVEGFLQSWRYFEPFKTEIHRQFTFKKHVANMAKFSLETALDSFRRTRNPTIPIRTYVGIHVRRGDYAKLLLSRSVGINLPTSTYFHTAKNYFRSLYPSPVFVVCSDDIAWCENNIGTDDAVFIRGNTPEVDLAILASLNHTITSFGTFTFWAAWLANGTTVYPKTIVDENFGDRRDIYLRDHVYPTWIPL</sequence>
<comment type="subcellular location">
    <subcellularLocation>
        <location evidence="3">Golgi apparatus</location>
        <location evidence="3">Golgi stack membrane</location>
        <topology evidence="3">Single-pass type II membrane protein</topology>
    </subcellularLocation>
</comment>
<dbReference type="Pfam" id="PF01531">
    <property type="entry name" value="Glyco_transf_11"/>
    <property type="match status" value="1"/>
</dbReference>
<keyword evidence="1 3" id="KW-0328">Glycosyltransferase</keyword>
<comment type="caution">
    <text evidence="4">The sequence shown here is derived from an EMBL/GenBank/DDBJ whole genome shotgun (WGS) entry which is preliminary data.</text>
</comment>
<keyword evidence="3" id="KW-0333">Golgi apparatus</keyword>
<comment type="pathway">
    <text evidence="3">Protein modification; protein glycosylation.</text>
</comment>
<gene>
    <name evidence="4" type="ORF">SNE40_020091</name>
</gene>
<evidence type="ECO:0000313" key="4">
    <source>
        <dbReference type="EMBL" id="KAK6168941.1"/>
    </source>
</evidence>
<proteinExistence type="inferred from homology"/>
<keyword evidence="3" id="KW-0735">Signal-anchor</keyword>
<organism evidence="4 5">
    <name type="scientific">Patella caerulea</name>
    <name type="common">Rayed Mediterranean limpet</name>
    <dbReference type="NCBI Taxonomy" id="87958"/>
    <lineage>
        <taxon>Eukaryota</taxon>
        <taxon>Metazoa</taxon>
        <taxon>Spiralia</taxon>
        <taxon>Lophotrochozoa</taxon>
        <taxon>Mollusca</taxon>
        <taxon>Gastropoda</taxon>
        <taxon>Patellogastropoda</taxon>
        <taxon>Patelloidea</taxon>
        <taxon>Patellidae</taxon>
        <taxon>Patella</taxon>
    </lineage>
</organism>